<protein>
    <submittedName>
        <fullName evidence="1">Uncharacterized protein</fullName>
    </submittedName>
</protein>
<keyword evidence="2" id="KW-1185">Reference proteome</keyword>
<sequence length="156" mass="17682">MACSINEQIIPKRDQSVKKLISIFEEKFKDKAVTGRQKEYDEISKEDKQLRDTSINTPTIVKQTTINYNTTIIGETVNVGIGQTKESDIDSGFVLANETPSGDSNEEHNFKTSHVEKKLDEFKGADGVILRNKREQIQMKFRIDLKICGGTILFKL</sequence>
<dbReference type="Proteomes" id="UP000749559">
    <property type="component" value="Unassembled WGS sequence"/>
</dbReference>
<name>A0A8S4N1J9_OWEFU</name>
<organism evidence="1 2">
    <name type="scientific">Owenia fusiformis</name>
    <name type="common">Polychaete worm</name>
    <dbReference type="NCBI Taxonomy" id="6347"/>
    <lineage>
        <taxon>Eukaryota</taxon>
        <taxon>Metazoa</taxon>
        <taxon>Spiralia</taxon>
        <taxon>Lophotrochozoa</taxon>
        <taxon>Annelida</taxon>
        <taxon>Polychaeta</taxon>
        <taxon>Sedentaria</taxon>
        <taxon>Canalipalpata</taxon>
        <taxon>Sabellida</taxon>
        <taxon>Oweniida</taxon>
        <taxon>Oweniidae</taxon>
        <taxon>Owenia</taxon>
    </lineage>
</organism>
<evidence type="ECO:0000313" key="2">
    <source>
        <dbReference type="Proteomes" id="UP000749559"/>
    </source>
</evidence>
<dbReference type="EMBL" id="CAIIXF020000001">
    <property type="protein sequence ID" value="CAH1774973.1"/>
    <property type="molecule type" value="Genomic_DNA"/>
</dbReference>
<dbReference type="AlphaFoldDB" id="A0A8S4N1J9"/>
<evidence type="ECO:0000313" key="1">
    <source>
        <dbReference type="EMBL" id="CAH1774973.1"/>
    </source>
</evidence>
<proteinExistence type="predicted"/>
<gene>
    <name evidence="1" type="ORF">OFUS_LOCUS2335</name>
</gene>
<reference evidence="1" key="1">
    <citation type="submission" date="2022-03" db="EMBL/GenBank/DDBJ databases">
        <authorList>
            <person name="Martin C."/>
        </authorList>
    </citation>
    <scope>NUCLEOTIDE SEQUENCE</scope>
</reference>
<comment type="caution">
    <text evidence="1">The sequence shown here is derived from an EMBL/GenBank/DDBJ whole genome shotgun (WGS) entry which is preliminary data.</text>
</comment>
<accession>A0A8S4N1J9</accession>